<dbReference type="OrthoDB" id="7359894at2"/>
<accession>A8M488</accession>
<dbReference type="GO" id="GO:0005886">
    <property type="term" value="C:plasma membrane"/>
    <property type="evidence" value="ECO:0007669"/>
    <property type="project" value="UniProtKB-SubCell"/>
</dbReference>
<dbReference type="PANTHER" id="PTHR33885">
    <property type="entry name" value="PHAGE SHOCK PROTEIN C"/>
    <property type="match status" value="1"/>
</dbReference>
<evidence type="ECO:0000256" key="5">
    <source>
        <dbReference type="ARBA" id="ARBA00023136"/>
    </source>
</evidence>
<feature type="region of interest" description="Disordered" evidence="6">
    <location>
        <begin position="75"/>
        <end position="103"/>
    </location>
</feature>
<sequence>MTIGGTPQPPYKQLRRPTTDRMIAGVASGVGRYLNVDPTLIRVIFAVTGLLTGGIALLAYPIMWFLMPAEPANAPAWPHPTGSTSATQTWPGPGPQSPTPPAG</sequence>
<dbReference type="eggNOG" id="COG1983">
    <property type="taxonomic scope" value="Bacteria"/>
</dbReference>
<dbReference type="AlphaFoldDB" id="A8M488"/>
<dbReference type="InterPro" id="IPR007168">
    <property type="entry name" value="Phageshock_PspC_N"/>
</dbReference>
<reference evidence="9" key="1">
    <citation type="submission" date="2007-10" db="EMBL/GenBank/DDBJ databases">
        <title>Complete sequence of Salinispora arenicola CNS-205.</title>
        <authorList>
            <consortium name="US DOE Joint Genome Institute"/>
            <person name="Copeland A."/>
            <person name="Lucas S."/>
            <person name="Lapidus A."/>
            <person name="Barry K."/>
            <person name="Glavina del Rio T."/>
            <person name="Dalin E."/>
            <person name="Tice H."/>
            <person name="Pitluck S."/>
            <person name="Foster B."/>
            <person name="Schmutz J."/>
            <person name="Larimer F."/>
            <person name="Land M."/>
            <person name="Hauser L."/>
            <person name="Kyrpides N."/>
            <person name="Ivanova N."/>
            <person name="Jensen P.R."/>
            <person name="Moore B.S."/>
            <person name="Penn K."/>
            <person name="Jenkins C."/>
            <person name="Udwary D."/>
            <person name="Xiang L."/>
            <person name="Gontang E."/>
            <person name="Richardson P."/>
        </authorList>
    </citation>
    <scope>NUCLEOTIDE SEQUENCE [LARGE SCALE GENOMIC DNA]</scope>
    <source>
        <strain evidence="9">CNS-205</strain>
    </source>
</reference>
<dbReference type="PATRIC" id="fig|391037.6.peg.4262"/>
<organism evidence="9">
    <name type="scientific">Salinispora arenicola (strain CNS-205)</name>
    <dbReference type="NCBI Taxonomy" id="391037"/>
    <lineage>
        <taxon>Bacteria</taxon>
        <taxon>Bacillati</taxon>
        <taxon>Actinomycetota</taxon>
        <taxon>Actinomycetes</taxon>
        <taxon>Micromonosporales</taxon>
        <taxon>Micromonosporaceae</taxon>
        <taxon>Salinispora</taxon>
    </lineage>
</organism>
<gene>
    <name evidence="9" type="ordered locus">Sare_4222</name>
</gene>
<dbReference type="EMBL" id="CP000850">
    <property type="protein sequence ID" value="ABW00004.1"/>
    <property type="molecule type" value="Genomic_DNA"/>
</dbReference>
<dbReference type="InterPro" id="IPR052027">
    <property type="entry name" value="PspC"/>
</dbReference>
<keyword evidence="5 7" id="KW-0472">Membrane</keyword>
<keyword evidence="3 7" id="KW-0812">Transmembrane</keyword>
<dbReference type="PANTHER" id="PTHR33885:SF3">
    <property type="entry name" value="PHAGE SHOCK PROTEIN C"/>
    <property type="match status" value="1"/>
</dbReference>
<proteinExistence type="predicted"/>
<evidence type="ECO:0000256" key="7">
    <source>
        <dbReference type="SAM" id="Phobius"/>
    </source>
</evidence>
<evidence type="ECO:0000256" key="2">
    <source>
        <dbReference type="ARBA" id="ARBA00022475"/>
    </source>
</evidence>
<evidence type="ECO:0000313" key="9">
    <source>
        <dbReference type="EMBL" id="ABW00004.1"/>
    </source>
</evidence>
<dbReference type="HOGENOM" id="CLU_2261804_0_0_11"/>
<dbReference type="Pfam" id="PF04024">
    <property type="entry name" value="PspC"/>
    <property type="match status" value="1"/>
</dbReference>
<keyword evidence="4 7" id="KW-1133">Transmembrane helix</keyword>
<evidence type="ECO:0000256" key="3">
    <source>
        <dbReference type="ARBA" id="ARBA00022692"/>
    </source>
</evidence>
<comment type="subcellular location">
    <subcellularLocation>
        <location evidence="1">Cell membrane</location>
        <topology evidence="1">Single-pass membrane protein</topology>
    </subcellularLocation>
</comment>
<name>A8M488_SALAI</name>
<dbReference type="STRING" id="391037.Sare_4222"/>
<dbReference type="KEGG" id="saq:Sare_4222"/>
<evidence type="ECO:0000259" key="8">
    <source>
        <dbReference type="Pfam" id="PF04024"/>
    </source>
</evidence>
<evidence type="ECO:0000256" key="4">
    <source>
        <dbReference type="ARBA" id="ARBA00022989"/>
    </source>
</evidence>
<feature type="domain" description="Phage shock protein PspC N-terminal" evidence="8">
    <location>
        <begin position="12"/>
        <end position="70"/>
    </location>
</feature>
<feature type="transmembrane region" description="Helical" evidence="7">
    <location>
        <begin position="40"/>
        <end position="60"/>
    </location>
</feature>
<evidence type="ECO:0000256" key="6">
    <source>
        <dbReference type="SAM" id="MobiDB-lite"/>
    </source>
</evidence>
<evidence type="ECO:0000256" key="1">
    <source>
        <dbReference type="ARBA" id="ARBA00004162"/>
    </source>
</evidence>
<feature type="compositionally biased region" description="Pro residues" evidence="6">
    <location>
        <begin position="92"/>
        <end position="103"/>
    </location>
</feature>
<protein>
    <submittedName>
        <fullName evidence="9">Phage shock protein C, PspC</fullName>
    </submittedName>
</protein>
<keyword evidence="2" id="KW-1003">Cell membrane</keyword>